<feature type="transmembrane region" description="Helical" evidence="7">
    <location>
        <begin position="61"/>
        <end position="79"/>
    </location>
</feature>
<evidence type="ECO:0000256" key="2">
    <source>
        <dbReference type="ARBA" id="ARBA00007362"/>
    </source>
</evidence>
<feature type="transmembrane region" description="Helical" evidence="7">
    <location>
        <begin position="208"/>
        <end position="231"/>
    </location>
</feature>
<feature type="domain" description="EamA" evidence="8">
    <location>
        <begin position="175"/>
        <end position="327"/>
    </location>
</feature>
<dbReference type="InterPro" id="IPR037185">
    <property type="entry name" value="EmrE-like"/>
</dbReference>
<evidence type="ECO:0000256" key="7">
    <source>
        <dbReference type="SAM" id="Phobius"/>
    </source>
</evidence>
<feature type="transmembrane region" description="Helical" evidence="7">
    <location>
        <begin position="29"/>
        <end position="49"/>
    </location>
</feature>
<keyword evidence="6 7" id="KW-0472">Membrane</keyword>
<dbReference type="InterPro" id="IPR000620">
    <property type="entry name" value="EamA_dom"/>
</dbReference>
<evidence type="ECO:0000256" key="3">
    <source>
        <dbReference type="ARBA" id="ARBA00022475"/>
    </source>
</evidence>
<protein>
    <submittedName>
        <fullName evidence="9">EamA-like transporter family protein</fullName>
    </submittedName>
    <submittedName>
        <fullName evidence="10">Putative inner membrane protein</fullName>
    </submittedName>
</protein>
<evidence type="ECO:0000313" key="9">
    <source>
        <dbReference type="EMBL" id="AJJ11459.1"/>
    </source>
</evidence>
<evidence type="ECO:0000259" key="8">
    <source>
        <dbReference type="Pfam" id="PF00892"/>
    </source>
</evidence>
<dbReference type="EMBL" id="CP009787">
    <property type="protein sequence ID" value="AJJ11459.1"/>
    <property type="molecule type" value="Genomic_DNA"/>
</dbReference>
<evidence type="ECO:0000256" key="6">
    <source>
        <dbReference type="ARBA" id="ARBA00023136"/>
    </source>
</evidence>
<dbReference type="PANTHER" id="PTHR22911">
    <property type="entry name" value="ACYL-MALONYL CONDENSING ENZYME-RELATED"/>
    <property type="match status" value="1"/>
</dbReference>
<dbReference type="Proteomes" id="UP000042054">
    <property type="component" value="Unassembled WGS sequence"/>
</dbReference>
<feature type="transmembrane region" description="Helical" evidence="7">
    <location>
        <begin position="148"/>
        <end position="168"/>
    </location>
</feature>
<dbReference type="GO" id="GO:0016020">
    <property type="term" value="C:membrane"/>
    <property type="evidence" value="ECO:0007669"/>
    <property type="project" value="InterPro"/>
</dbReference>
<evidence type="ECO:0000313" key="12">
    <source>
        <dbReference type="Proteomes" id="UP000042054"/>
    </source>
</evidence>
<keyword evidence="3" id="KW-1003">Cell membrane</keyword>
<feature type="domain" description="EamA" evidence="8">
    <location>
        <begin position="28"/>
        <end position="162"/>
    </location>
</feature>
<keyword evidence="4 7" id="KW-0812">Transmembrane</keyword>
<reference evidence="9 11" key="1">
    <citation type="journal article" date="2015" name="Genome Announc.">
        <title>Thirty-Two Complete Genome Assemblies of Nine Yersinia Species, Including Y. pestis, Y. pseudotuberculosis, and Y. enterocolitica.</title>
        <authorList>
            <person name="Johnson S.L."/>
            <person name="Daligault H.E."/>
            <person name="Davenport K.W."/>
            <person name="Jaissle J."/>
            <person name="Frey K.G."/>
            <person name="Ladner J.T."/>
            <person name="Broomall S.M."/>
            <person name="Bishop-Lilly K.A."/>
            <person name="Bruce D.C."/>
            <person name="Coyne S.R."/>
            <person name="Gibbons H.S."/>
            <person name="Lo C.C."/>
            <person name="Munk A.C."/>
            <person name="Rosenzweig C.N."/>
            <person name="Koroleva G.I."/>
            <person name="Palacios G.F."/>
            <person name="Redden C.L."/>
            <person name="Xu Y."/>
            <person name="Minogue T.D."/>
            <person name="Chain P.S."/>
        </authorList>
    </citation>
    <scope>NUCLEOTIDE SEQUENCE [LARGE SCALE GENOMIC DNA]</scope>
    <source>
        <strain evidence="9 11">YRA</strain>
    </source>
</reference>
<dbReference type="GeneID" id="45566564"/>
<dbReference type="Gene3D" id="1.10.3730.20">
    <property type="match status" value="1"/>
</dbReference>
<feature type="transmembrane region" description="Helical" evidence="7">
    <location>
        <begin position="114"/>
        <end position="139"/>
    </location>
</feature>
<comment type="subcellular location">
    <subcellularLocation>
        <location evidence="1">Cell membrane</location>
        <topology evidence="1">Multi-pass membrane protein</topology>
    </subcellularLocation>
</comment>
<feature type="transmembrane region" description="Helical" evidence="7">
    <location>
        <begin position="281"/>
        <end position="305"/>
    </location>
</feature>
<dbReference type="Pfam" id="PF00892">
    <property type="entry name" value="EamA"/>
    <property type="match status" value="2"/>
</dbReference>
<organism evidence="10 12">
    <name type="scientific">Yersinia rohdei</name>
    <dbReference type="NCBI Taxonomy" id="29485"/>
    <lineage>
        <taxon>Bacteria</taxon>
        <taxon>Pseudomonadati</taxon>
        <taxon>Pseudomonadota</taxon>
        <taxon>Gammaproteobacteria</taxon>
        <taxon>Enterobacterales</taxon>
        <taxon>Yersiniaceae</taxon>
        <taxon>Yersinia</taxon>
    </lineage>
</organism>
<evidence type="ECO:0000256" key="5">
    <source>
        <dbReference type="ARBA" id="ARBA00022989"/>
    </source>
</evidence>
<evidence type="ECO:0000256" key="4">
    <source>
        <dbReference type="ARBA" id="ARBA00022692"/>
    </source>
</evidence>
<dbReference type="STRING" id="29485.CH64_1238"/>
<evidence type="ECO:0000313" key="10">
    <source>
        <dbReference type="EMBL" id="CQI93692.1"/>
    </source>
</evidence>
<keyword evidence="11" id="KW-1185">Reference proteome</keyword>
<evidence type="ECO:0000313" key="11">
    <source>
        <dbReference type="Proteomes" id="UP000031914"/>
    </source>
</evidence>
<feature type="transmembrane region" description="Helical" evidence="7">
    <location>
        <begin position="311"/>
        <end position="328"/>
    </location>
</feature>
<dbReference type="RefSeq" id="WP_004714860.1">
    <property type="nucleotide sequence ID" value="NZ_CABIHO010000049.1"/>
</dbReference>
<feature type="transmembrane region" description="Helical" evidence="7">
    <location>
        <begin position="174"/>
        <end position="196"/>
    </location>
</feature>
<reference evidence="10 12" key="2">
    <citation type="submission" date="2015-03" db="EMBL/GenBank/DDBJ databases">
        <authorList>
            <person name="Murphy D."/>
        </authorList>
    </citation>
    <scope>NUCLEOTIDE SEQUENCE [LARGE SCALE GENOMIC DNA]</scope>
    <source>
        <strain evidence="10 12">68/02</strain>
    </source>
</reference>
<comment type="similarity">
    <text evidence="2">Belongs to the EamA transporter family.</text>
</comment>
<keyword evidence="5 7" id="KW-1133">Transmembrane helix</keyword>
<feature type="transmembrane region" description="Helical" evidence="7">
    <location>
        <begin position="251"/>
        <end position="274"/>
    </location>
</feature>
<sequence length="349" mass="38343">MAIPAGLLPSMIRRPLTGSGYFTGKRQGYLLAIISAMLLGFTGIIIRILTVHYHLPTSVLAFWRAALVAAVLLPILLVTKPQWAKLRRDQVKFYLAYGLLLAVFNGLWTESVALNGASISTILSYCSVGFTVFLGWVFYNEYMGWRELLVIIISLFGCFLVSNGLNIAAADFNFIGLLIGLASGVGYSFYTLAGRLATDRQYPVWNTILYVFGFSAVYQLIFNQLMLWFPVQGMQQMVGNLWFLSHGAEGIQWSGWWLLLILAAGPTLLGFGLFNLSLKTLPLAVASLLLTLELVFTAVIAYFLLGETLSASQLLGSALVLLGVLMLHRKDNAPMGREIAPKNNATLSP</sequence>
<dbReference type="OrthoDB" id="6496433at2"/>
<dbReference type="SUPFAM" id="SSF103481">
    <property type="entry name" value="Multidrug resistance efflux transporter EmrE"/>
    <property type="match status" value="2"/>
</dbReference>
<evidence type="ECO:0000256" key="1">
    <source>
        <dbReference type="ARBA" id="ARBA00004651"/>
    </source>
</evidence>
<dbReference type="AlphaFoldDB" id="A0A0U1HW41"/>
<dbReference type="KEGG" id="yro:CH64_1238"/>
<gene>
    <name evidence="9" type="ORF">CH64_1238</name>
    <name evidence="10" type="ORF">ERS008555_02990</name>
</gene>
<dbReference type="EMBL" id="CTKE01000015">
    <property type="protein sequence ID" value="CQI93692.1"/>
    <property type="molecule type" value="Genomic_DNA"/>
</dbReference>
<accession>A0A0U1HW41</accession>
<name>A0A0U1HW41_YERRO</name>
<dbReference type="Proteomes" id="UP000031914">
    <property type="component" value="Chromosome"/>
</dbReference>
<feature type="transmembrane region" description="Helical" evidence="7">
    <location>
        <begin position="91"/>
        <end position="108"/>
    </location>
</feature>
<proteinExistence type="inferred from homology"/>